<protein>
    <submittedName>
        <fullName evidence="1">Uncharacterized protein</fullName>
    </submittedName>
</protein>
<dbReference type="EMBL" id="JAANEY010000001">
    <property type="protein sequence ID" value="MBT8552000.1"/>
    <property type="molecule type" value="Genomic_DNA"/>
</dbReference>
<sequence>MARAKAAKLRYFDPIIIKLLYAVIGRFTVCEDIFEKYSPVAILLSHRVGICGATLAEVSEKNHIDIYSFNGLNFGTLIKTKRRKVYEFRATLEKIQPLLDLNEKKFNWLFDQVTKNMLKGDFNPDSILAFQKDIVSTRHQFASDLQIDENKKNIFVMLHAFTDFPHSHFNGMIFKDFGDWYEKTLQIAIKNHGVNWIFKEHPSSKYYPVRDFDFEDIRKKFKRDNIAFIGADDNFNSMSICYVGDAVITCLGSAGFEYSALAGIPSITASDNSYAEVGFAIQPSSEADYFAILDGLDSIEPLDAYKVKLAKAAYIYLHRLSKVQMTALPNLSHEGVRKFQFDKEYFSYIDNILSENKAAIESETTKYSKMIALLDFSQLETSLNEGLAAEVDD</sequence>
<reference evidence="1" key="1">
    <citation type="journal article" date="2021" name="Genome Biol. Evol.">
        <title>Continental-Scale Gene Flow Prevents Allopatric Divergence of Pelagic Freshwater Bacteria.</title>
        <authorList>
            <person name="Hoetzinger M."/>
            <person name="Pitt A."/>
            <person name="Huemer A."/>
            <person name="Hahn M.W."/>
        </authorList>
    </citation>
    <scope>NUCLEOTIDE SEQUENCE</scope>
    <source>
        <strain evidence="1">SM1-W8</strain>
    </source>
</reference>
<evidence type="ECO:0000313" key="1">
    <source>
        <dbReference type="EMBL" id="MBT8552000.1"/>
    </source>
</evidence>
<dbReference type="AlphaFoldDB" id="A0A9Q2WK63"/>
<name>A0A9Q2WK63_9BURK</name>
<proteinExistence type="predicted"/>
<evidence type="ECO:0000313" key="2">
    <source>
        <dbReference type="Proteomes" id="UP000783102"/>
    </source>
</evidence>
<gene>
    <name evidence="1" type="ORF">G6731_08545</name>
</gene>
<comment type="caution">
    <text evidence="1">The sequence shown here is derived from an EMBL/GenBank/DDBJ whole genome shotgun (WGS) entry which is preliminary data.</text>
</comment>
<organism evidence="1 2">
    <name type="scientific">Polynucleobacter paneuropaeus</name>
    <dbReference type="NCBI Taxonomy" id="2527775"/>
    <lineage>
        <taxon>Bacteria</taxon>
        <taxon>Pseudomonadati</taxon>
        <taxon>Pseudomonadota</taxon>
        <taxon>Betaproteobacteria</taxon>
        <taxon>Burkholderiales</taxon>
        <taxon>Burkholderiaceae</taxon>
        <taxon>Polynucleobacter</taxon>
    </lineage>
</organism>
<dbReference type="Proteomes" id="UP000783102">
    <property type="component" value="Unassembled WGS sequence"/>
</dbReference>
<accession>A0A9Q2WK63</accession>